<dbReference type="PROSITE" id="PS50803">
    <property type="entry name" value="OAR"/>
    <property type="match status" value="1"/>
</dbReference>
<dbReference type="Gene3D" id="1.10.10.60">
    <property type="entry name" value="Homeodomain-like"/>
    <property type="match status" value="1"/>
</dbReference>
<name>A0ABM3VTA4_ERIEU</name>
<evidence type="ECO:0000313" key="18">
    <source>
        <dbReference type="RefSeq" id="XP_060027415.1"/>
    </source>
</evidence>
<dbReference type="SUPFAM" id="SSF46689">
    <property type="entry name" value="Homeodomain-like"/>
    <property type="match status" value="1"/>
</dbReference>
<keyword evidence="3" id="KW-0217">Developmental protein</keyword>
<keyword evidence="4" id="KW-0805">Transcription regulation</keyword>
<evidence type="ECO:0000256" key="4">
    <source>
        <dbReference type="ARBA" id="ARBA00023015"/>
    </source>
</evidence>
<evidence type="ECO:0000256" key="9">
    <source>
        <dbReference type="ARBA" id="ARBA00039558"/>
    </source>
</evidence>
<evidence type="ECO:0000256" key="13">
    <source>
        <dbReference type="RuleBase" id="RU000682"/>
    </source>
</evidence>
<evidence type="ECO:0000256" key="11">
    <source>
        <dbReference type="ARBA" id="ARBA00042848"/>
    </source>
</evidence>
<feature type="domain" description="OAR" evidence="16">
    <location>
        <begin position="338"/>
        <end position="351"/>
    </location>
</feature>
<comment type="subcellular location">
    <subcellularLocation>
        <location evidence="1 12 13">Nucleus</location>
    </subcellularLocation>
</comment>
<accession>A0ABM3VTA4</accession>
<comment type="similarity">
    <text evidence="2">Belongs to the paired homeobox family. Bicoid subfamily.</text>
</comment>
<feature type="region of interest" description="Disordered" evidence="14">
    <location>
        <begin position="1"/>
        <end position="52"/>
    </location>
</feature>
<evidence type="ECO:0000256" key="7">
    <source>
        <dbReference type="ARBA" id="ARBA00023163"/>
    </source>
</evidence>
<dbReference type="Pfam" id="PF00046">
    <property type="entry name" value="Homeodomain"/>
    <property type="match status" value="1"/>
</dbReference>
<evidence type="ECO:0000256" key="2">
    <source>
        <dbReference type="ARBA" id="ARBA00006503"/>
    </source>
</evidence>
<proteinExistence type="inferred from homology"/>
<evidence type="ECO:0000256" key="8">
    <source>
        <dbReference type="ARBA" id="ARBA00023242"/>
    </source>
</evidence>
<dbReference type="CDD" id="cd00086">
    <property type="entry name" value="homeodomain"/>
    <property type="match status" value="1"/>
</dbReference>
<dbReference type="PROSITE" id="PS00027">
    <property type="entry name" value="HOMEOBOX_1"/>
    <property type="match status" value="1"/>
</dbReference>
<dbReference type="PROSITE" id="PS50071">
    <property type="entry name" value="HOMEOBOX_2"/>
    <property type="match status" value="1"/>
</dbReference>
<evidence type="ECO:0000256" key="3">
    <source>
        <dbReference type="ARBA" id="ARBA00022473"/>
    </source>
</evidence>
<keyword evidence="8 12" id="KW-0539">Nucleus</keyword>
<protein>
    <recommendedName>
        <fullName evidence="9">Pituitary homeobox 3</fullName>
    </recommendedName>
    <alternativeName>
        <fullName evidence="10">Homeobox protein PITX3</fullName>
    </alternativeName>
    <alternativeName>
        <fullName evidence="11">Paired-like homeodomain transcription factor 3</fullName>
    </alternativeName>
</protein>
<evidence type="ECO:0000256" key="1">
    <source>
        <dbReference type="ARBA" id="ARBA00004123"/>
    </source>
</evidence>
<feature type="domain" description="Homeobox" evidence="15">
    <location>
        <begin position="139"/>
        <end position="199"/>
    </location>
</feature>
<keyword evidence="5 12" id="KW-0238">DNA-binding</keyword>
<gene>
    <name evidence="18" type="primary">PITX3</name>
</gene>
<reference evidence="18" key="1">
    <citation type="submission" date="2025-08" db="UniProtKB">
        <authorList>
            <consortium name="RefSeq"/>
        </authorList>
    </citation>
    <scope>IDENTIFICATION</scope>
</reference>
<dbReference type="InterPro" id="IPR017970">
    <property type="entry name" value="Homeobox_CS"/>
</dbReference>
<dbReference type="Pfam" id="PF03826">
    <property type="entry name" value="OAR"/>
    <property type="match status" value="1"/>
</dbReference>
<evidence type="ECO:0000259" key="15">
    <source>
        <dbReference type="PROSITE" id="PS50071"/>
    </source>
</evidence>
<dbReference type="GeneID" id="103120430"/>
<evidence type="ECO:0000256" key="10">
    <source>
        <dbReference type="ARBA" id="ARBA00041928"/>
    </source>
</evidence>
<dbReference type="InterPro" id="IPR001356">
    <property type="entry name" value="HD"/>
</dbReference>
<dbReference type="Proteomes" id="UP001652624">
    <property type="component" value="Chromosome 14"/>
</dbReference>
<dbReference type="PANTHER" id="PTHR45882">
    <property type="entry name" value="PITUITARY HOMEOBOX HOMOLOG PTX1"/>
    <property type="match status" value="1"/>
</dbReference>
<dbReference type="GO" id="GO:0003677">
    <property type="term" value="F:DNA binding"/>
    <property type="evidence" value="ECO:0007669"/>
    <property type="project" value="UniProtKB-KW"/>
</dbReference>
<organism evidence="17 18">
    <name type="scientific">Erinaceus europaeus</name>
    <name type="common">Western European hedgehog</name>
    <dbReference type="NCBI Taxonomy" id="9365"/>
    <lineage>
        <taxon>Eukaryota</taxon>
        <taxon>Metazoa</taxon>
        <taxon>Chordata</taxon>
        <taxon>Craniata</taxon>
        <taxon>Vertebrata</taxon>
        <taxon>Euteleostomi</taxon>
        <taxon>Mammalia</taxon>
        <taxon>Eutheria</taxon>
        <taxon>Laurasiatheria</taxon>
        <taxon>Eulipotyphla</taxon>
        <taxon>Erinaceidae</taxon>
        <taxon>Erinaceinae</taxon>
        <taxon>Erinaceus</taxon>
    </lineage>
</organism>
<feature type="compositionally biased region" description="Pro residues" evidence="14">
    <location>
        <begin position="33"/>
        <end position="48"/>
    </location>
</feature>
<dbReference type="RefSeq" id="XP_060027415.1">
    <property type="nucleotide sequence ID" value="XM_060171432.1"/>
</dbReference>
<dbReference type="InterPro" id="IPR003654">
    <property type="entry name" value="OAR_dom"/>
</dbReference>
<evidence type="ECO:0000256" key="12">
    <source>
        <dbReference type="PROSITE-ProRule" id="PRU00108"/>
    </source>
</evidence>
<keyword evidence="7" id="KW-0804">Transcription</keyword>
<evidence type="ECO:0000256" key="6">
    <source>
        <dbReference type="ARBA" id="ARBA00023155"/>
    </source>
</evidence>
<keyword evidence="17" id="KW-1185">Reference proteome</keyword>
<feature type="compositionally biased region" description="Low complexity" evidence="14">
    <location>
        <begin position="14"/>
        <end position="25"/>
    </location>
</feature>
<evidence type="ECO:0000256" key="14">
    <source>
        <dbReference type="SAM" id="MobiDB-lite"/>
    </source>
</evidence>
<dbReference type="PANTHER" id="PTHR45882:SF2">
    <property type="entry name" value="PITUITARY HOMEOBOX 3"/>
    <property type="match status" value="1"/>
</dbReference>
<dbReference type="InterPro" id="IPR009057">
    <property type="entry name" value="Homeodomain-like_sf"/>
</dbReference>
<feature type="DNA-binding region" description="Homeobox" evidence="12">
    <location>
        <begin position="141"/>
        <end position="200"/>
    </location>
</feature>
<keyword evidence="6 12" id="KW-0371">Homeobox</keyword>
<evidence type="ECO:0000313" key="17">
    <source>
        <dbReference type="Proteomes" id="UP001652624"/>
    </source>
</evidence>
<feature type="region of interest" description="Disordered" evidence="14">
    <location>
        <begin position="109"/>
        <end position="150"/>
    </location>
</feature>
<evidence type="ECO:0000259" key="16">
    <source>
        <dbReference type="PROSITE" id="PS50803"/>
    </source>
</evidence>
<dbReference type="SMART" id="SM00389">
    <property type="entry name" value="HOX"/>
    <property type="match status" value="1"/>
</dbReference>
<sequence>MGAGRVWQSAARLSSSASPGAPESSGGPGAGGWPPPRPGVRPLAPGPWPLTAVQSRPPRGVCLLRDSQGLPQWSLACSARRRHGALPSHCQMPALPTLLFQSTAARAKSTAVSAPPSGDSEKASASLPGGSPEDGSLKKKQRRQRTHFTSQQLQELEATFQRNRYPDMSTREEIAVWTNLTEARVRVWFKNRRAKWRKRERSQQAELCKGGFAAPLGGLVPPYEEVYPGYSYGNWPPKALGPPLAAKTFPFAFNSVNVGPLASQPVFSPPSSIAASMVPSAAAAPGTVPGPGALQGLGGAPPGLGPAAVSTGAVSCPYASAAAAAAASPYVYRDPCNSSLASLRLKAKQHASFSYPAVPGPPPAANLSPCQYAVERPV</sequence>
<evidence type="ECO:0000256" key="5">
    <source>
        <dbReference type="ARBA" id="ARBA00023125"/>
    </source>
</evidence>